<proteinExistence type="predicted"/>
<dbReference type="SUPFAM" id="SSF57903">
    <property type="entry name" value="FYVE/PHD zinc finger"/>
    <property type="match status" value="3"/>
</dbReference>
<evidence type="ECO:0000256" key="7">
    <source>
        <dbReference type="PROSITE-ProRule" id="PRU00146"/>
    </source>
</evidence>
<comment type="subcellular location">
    <subcellularLocation>
        <location evidence="1">Nucleus</location>
    </subcellularLocation>
</comment>
<protein>
    <submittedName>
        <fullName evidence="13">Uncharacterized protein</fullName>
    </submittedName>
</protein>
<evidence type="ECO:0000256" key="5">
    <source>
        <dbReference type="ARBA" id="ARBA00022833"/>
    </source>
</evidence>
<dbReference type="FunFam" id="2.60.120.650:FF:000042">
    <property type="entry name" value="Transcription factor jumonji (JmjC) domain-containing protein"/>
    <property type="match status" value="1"/>
</dbReference>
<dbReference type="GO" id="GO:0010468">
    <property type="term" value="P:regulation of gene expression"/>
    <property type="evidence" value="ECO:0007669"/>
    <property type="project" value="TreeGrafter"/>
</dbReference>
<dbReference type="InterPro" id="IPR004198">
    <property type="entry name" value="Znf_C5HC2"/>
</dbReference>
<evidence type="ECO:0000256" key="6">
    <source>
        <dbReference type="ARBA" id="ARBA00023242"/>
    </source>
</evidence>
<keyword evidence="4 7" id="KW-0863">Zinc-finger</keyword>
<dbReference type="PROSITE" id="PS51183">
    <property type="entry name" value="JMJN"/>
    <property type="match status" value="1"/>
</dbReference>
<evidence type="ECO:0000256" key="4">
    <source>
        <dbReference type="ARBA" id="ARBA00022771"/>
    </source>
</evidence>
<dbReference type="InterPro" id="IPR019786">
    <property type="entry name" value="Zinc_finger_PHD-type_CS"/>
</dbReference>
<dbReference type="GO" id="GO:0032452">
    <property type="term" value="F:histone demethylase activity"/>
    <property type="evidence" value="ECO:0007669"/>
    <property type="project" value="TreeGrafter"/>
</dbReference>
<dbReference type="PROSITE" id="PS01359">
    <property type="entry name" value="ZF_PHD_1"/>
    <property type="match status" value="2"/>
</dbReference>
<dbReference type="PANTHER" id="PTHR10694">
    <property type="entry name" value="LYSINE-SPECIFIC DEMETHYLASE"/>
    <property type="match status" value="1"/>
</dbReference>
<evidence type="ECO:0000259" key="9">
    <source>
        <dbReference type="PROSITE" id="PS50016"/>
    </source>
</evidence>
<sequence>MGKGKPRSVEKGVLGQNYKALPSGCLNIPSGPVYYPTEEEFEDPLEYIDKIRPEAEPYGICKIVPPKTWKPPFALDLTSFSFPTKTQAIHQLQVRPPSWDSETFELEYNRFLEGHCGRKLTKRVVFEGDDLDLCKVFNAVKRHGGYDKVVEGKKWGEVIRFMLPKIKISECSKHVLSQLYREHLYDYEVACSKSCDGPISSIGRGSGEDKGNGPTPEFQSSKLRRKNHKEKSGKLHKVKKKDDHDQLCQQCRSGLHGEVMLLCDRCDKGWHLYCLSPPLKRVPQGNWYCFECLNSDKDSFGFVPGKQYSLEAFKRAADRAKKKWFGSVSPTHAQIEKKFWEIVQGSWGEVEVMYGSDLDTSVYGSGFPRIEDEKLESVDPGIWDKYCGSSWNLNNLPKLKGSMLRAVQHGIEGVMVPWLYIGMMFSSFCWHFEDHCFYSMNYMHWGEPKCWYSVPGSEANAFEKVMRDCLPDLFDVQPDLLFQLVTMLNPSVLQEKGVPVYSILQDPGNFVITFPRSYHGGFNFGLNCAEAVNFAPADWLPHGGFGAQLYQLYRKASVLSHEELLCVVAKNGCDSKVSQYLNKELARIYEKEKIWRERLWMNGIVKSTMLSQRKHPEYVGTEEDPVCIICQQHLYLSAVTCCCRSYGFVCLEHWEHLCECKPIKRRLLYRHTLADLSDLVLLTEEINTKGIPEHRGTLRKHSSSDDSSALAKKVKGCMVSHAKLAEDWIMKSSELFNNHFNNPSYTKALREAEQFVWAGPEMDPVRQLVSKLIEARNRAEGINDCLSRIERWSCGDRINIDKVEARFVENLLNATPTPSNEPGYTKLKDYVKTARELFQEIDSALSTSCNIDNLEILHSKASDLALTSDTYEKLTLKLSSVKVLVNKVSKYISGKHVSALDLSALYELKSEASGLQVDIPDAELLWSLLRQAESCKERCQELMNPPIELRNVEAVLEDMDDFVVNIPELELLRTYHAITLSWISRLNAVLQSSHVREDQENVVTELRELLEDGMNLKIKVNELHVVEAELKKATCREKALKANKTKVPLDSLQQVLLEASRLKLADEKLFIHVAEIHNSAIKWEQKAREILGSKAQLSEFEDAIRESEGICVILPSLDNLKRSVVEAKSWLRSSLPYLARCSRGESLCTLLKVEELKDLVSKSDLLNVHMEEQGELLIVLRNCEEWNSTAYALLRDAANMMNVDIMSAGITDTFVIDVDSLVAKMVSVMHDGESLGFDLNGLIQLREACSSLKWCTEALSFHTGSTLDKVQDLLKNAEDIPHNWACSVLCSSLIIEMQLLQRAYEVLPTACDMKKCKISEAEDILKEIQMIKSSFPQMVDQLNYVIAQHKSWQEEFNLFFQLELEERTWLHFLQLKDAGDSCAFNCLEMENVCSTFKKIKQWKRRCADSVRLSADDTELLLGILLKIERSLDKSLNYIDELKGCEVCECCVLCSDNIENEEPLHCATCKDSYHLKCLEWPSLTKNTTFTCKYCHFKDSGGVLLKRGILKRCGRPELVALVDLLSESQDFCVRTDEIDVLHRIVKKGVQWKNSLTEMLECSSPADANELGLCARKLAITSKAADAVGVFDYQIYCDLDLSLAKHAWRVGVNKLLNFRRPLLQQIHQLVKEGSALGIQLEDHYWQELAKLRHIGLQWTNVAEKVAKDGGALRLEEVYQLILEGEQLLVNCEPELKLLRARSMLYCICQKPNDQRPMIACDVCDEWYHFECVKLAVAPKIFICAACKPLPEEIHVKSSLGDTERMSVCAAKDEPHTPSPKHKRRRMKRNEQPFLYQKKCGASREENVLCRSSGIECLFWQNRRTFRRAVKKRSKVENFTPFCHTERMGT</sequence>
<dbReference type="Gramene" id="Kaladp0824s0021.1.v1.1">
    <property type="protein sequence ID" value="Kaladp0824s0021.1.v1.1"/>
    <property type="gene ID" value="Kaladp0824s0021.v1.1"/>
</dbReference>
<dbReference type="InterPro" id="IPR011011">
    <property type="entry name" value="Znf_FYVE_PHD"/>
</dbReference>
<dbReference type="GO" id="GO:0000785">
    <property type="term" value="C:chromatin"/>
    <property type="evidence" value="ECO:0007669"/>
    <property type="project" value="TreeGrafter"/>
</dbReference>
<evidence type="ECO:0000313" key="14">
    <source>
        <dbReference type="Proteomes" id="UP000594263"/>
    </source>
</evidence>
<dbReference type="SUPFAM" id="SSF51197">
    <property type="entry name" value="Clavaminate synthase-like"/>
    <property type="match status" value="1"/>
</dbReference>
<dbReference type="Proteomes" id="UP000594263">
    <property type="component" value="Unplaced"/>
</dbReference>
<dbReference type="CDD" id="cd15543">
    <property type="entry name" value="PHD_RSF1"/>
    <property type="match status" value="1"/>
</dbReference>
<dbReference type="InterPro" id="IPR013083">
    <property type="entry name" value="Znf_RING/FYVE/PHD"/>
</dbReference>
<dbReference type="CDD" id="cd16100">
    <property type="entry name" value="ARID"/>
    <property type="match status" value="1"/>
</dbReference>
<dbReference type="SMART" id="SM00558">
    <property type="entry name" value="JmjC"/>
    <property type="match status" value="1"/>
</dbReference>
<keyword evidence="6" id="KW-0539">Nucleus</keyword>
<evidence type="ECO:0000256" key="3">
    <source>
        <dbReference type="ARBA" id="ARBA00022737"/>
    </source>
</evidence>
<dbReference type="InterPro" id="IPR001965">
    <property type="entry name" value="Znf_PHD"/>
</dbReference>
<dbReference type="Pfam" id="PF02373">
    <property type="entry name" value="JmjC"/>
    <property type="match status" value="1"/>
</dbReference>
<dbReference type="SUPFAM" id="SSF46774">
    <property type="entry name" value="ARID-like"/>
    <property type="match status" value="1"/>
</dbReference>
<dbReference type="SMART" id="SM00545">
    <property type="entry name" value="JmjN"/>
    <property type="match status" value="1"/>
</dbReference>
<dbReference type="InterPro" id="IPR003347">
    <property type="entry name" value="JmjC_dom"/>
</dbReference>
<feature type="domain" description="ARID" evidence="10">
    <location>
        <begin position="98"/>
        <end position="192"/>
    </location>
</feature>
<evidence type="ECO:0000313" key="13">
    <source>
        <dbReference type="EnsemblPlants" id="Kaladp0824s0021.1.v1.1"/>
    </source>
</evidence>
<evidence type="ECO:0000256" key="1">
    <source>
        <dbReference type="ARBA" id="ARBA00004123"/>
    </source>
</evidence>
<dbReference type="InterPro" id="IPR003349">
    <property type="entry name" value="JmjN"/>
</dbReference>
<dbReference type="GO" id="GO:0008270">
    <property type="term" value="F:zinc ion binding"/>
    <property type="evidence" value="ECO:0007669"/>
    <property type="project" value="UniProtKB-KW"/>
</dbReference>
<organism evidence="13 14">
    <name type="scientific">Kalanchoe fedtschenkoi</name>
    <name type="common">Lavender scallops</name>
    <name type="synonym">South American air plant</name>
    <dbReference type="NCBI Taxonomy" id="63787"/>
    <lineage>
        <taxon>Eukaryota</taxon>
        <taxon>Viridiplantae</taxon>
        <taxon>Streptophyta</taxon>
        <taxon>Embryophyta</taxon>
        <taxon>Tracheophyta</taxon>
        <taxon>Spermatophyta</taxon>
        <taxon>Magnoliopsida</taxon>
        <taxon>eudicotyledons</taxon>
        <taxon>Gunneridae</taxon>
        <taxon>Pentapetalae</taxon>
        <taxon>Saxifragales</taxon>
        <taxon>Crassulaceae</taxon>
        <taxon>Kalanchoe</taxon>
    </lineage>
</organism>
<name>A0A7N0VFV3_KALFE</name>
<dbReference type="SMART" id="SM01014">
    <property type="entry name" value="ARID"/>
    <property type="match status" value="1"/>
</dbReference>
<keyword evidence="5" id="KW-0862">Zinc</keyword>
<dbReference type="PROSITE" id="PS51184">
    <property type="entry name" value="JMJC"/>
    <property type="match status" value="1"/>
</dbReference>
<feature type="domain" description="JmjN" evidence="11">
    <location>
        <begin position="31"/>
        <end position="72"/>
    </location>
</feature>
<reference evidence="13" key="1">
    <citation type="submission" date="2021-01" db="UniProtKB">
        <authorList>
            <consortium name="EnsemblPlants"/>
        </authorList>
    </citation>
    <scope>IDENTIFICATION</scope>
</reference>
<evidence type="ECO:0000259" key="10">
    <source>
        <dbReference type="PROSITE" id="PS51011"/>
    </source>
</evidence>
<feature type="domain" description="JmjC" evidence="12">
    <location>
        <begin position="385"/>
        <end position="551"/>
    </location>
</feature>
<dbReference type="FunFam" id="2.60.120.650:FF:000078">
    <property type="entry name" value="Predicted protein"/>
    <property type="match status" value="1"/>
</dbReference>
<feature type="region of interest" description="Disordered" evidence="8">
    <location>
        <begin position="203"/>
        <end position="238"/>
    </location>
</feature>
<dbReference type="Pfam" id="PF02375">
    <property type="entry name" value="JmjN"/>
    <property type="match status" value="1"/>
</dbReference>
<dbReference type="PROSITE" id="PS51011">
    <property type="entry name" value="ARID"/>
    <property type="match status" value="1"/>
</dbReference>
<dbReference type="Pfam" id="PF00628">
    <property type="entry name" value="PHD"/>
    <property type="match status" value="2"/>
</dbReference>
<dbReference type="Gene3D" id="2.60.120.650">
    <property type="entry name" value="Cupin"/>
    <property type="match status" value="2"/>
</dbReference>
<evidence type="ECO:0000256" key="2">
    <source>
        <dbReference type="ARBA" id="ARBA00022723"/>
    </source>
</evidence>
<keyword evidence="14" id="KW-1185">Reference proteome</keyword>
<dbReference type="OMA" id="LWAGHEM"/>
<dbReference type="InterPro" id="IPR019787">
    <property type="entry name" value="Znf_PHD-finger"/>
</dbReference>
<dbReference type="Pfam" id="PF01388">
    <property type="entry name" value="ARID"/>
    <property type="match status" value="1"/>
</dbReference>
<keyword evidence="3" id="KW-0677">Repeat</keyword>
<dbReference type="SMART" id="SM00501">
    <property type="entry name" value="BRIGHT"/>
    <property type="match status" value="1"/>
</dbReference>
<dbReference type="Gene3D" id="3.30.40.10">
    <property type="entry name" value="Zinc/RING finger domain, C3HC4 (zinc finger)"/>
    <property type="match status" value="1"/>
</dbReference>
<evidence type="ECO:0000259" key="11">
    <source>
        <dbReference type="PROSITE" id="PS51183"/>
    </source>
</evidence>
<dbReference type="InterPro" id="IPR013637">
    <property type="entry name" value="Lys_sp_deMease-like_dom"/>
</dbReference>
<accession>A0A7N0VFV3</accession>
<keyword evidence="2" id="KW-0479">Metal-binding</keyword>
<evidence type="ECO:0000259" key="12">
    <source>
        <dbReference type="PROSITE" id="PS51184"/>
    </source>
</evidence>
<dbReference type="PANTHER" id="PTHR10694:SF133">
    <property type="entry name" value="LYSINE-SPECIFIC DEMETHYLASE JMJ17"/>
    <property type="match status" value="1"/>
</dbReference>
<evidence type="ECO:0000256" key="8">
    <source>
        <dbReference type="SAM" id="MobiDB-lite"/>
    </source>
</evidence>
<dbReference type="InterPro" id="IPR036431">
    <property type="entry name" value="ARID_dom_sf"/>
</dbReference>
<dbReference type="PROSITE" id="PS50016">
    <property type="entry name" value="ZF_PHD_2"/>
    <property type="match status" value="1"/>
</dbReference>
<dbReference type="SMART" id="SM00249">
    <property type="entry name" value="PHD"/>
    <property type="match status" value="3"/>
</dbReference>
<feature type="domain" description="PHD-type" evidence="9">
    <location>
        <begin position="245"/>
        <end position="295"/>
    </location>
</feature>
<dbReference type="Pfam" id="PF08429">
    <property type="entry name" value="PLU-1"/>
    <property type="match status" value="2"/>
</dbReference>
<dbReference type="Pfam" id="PF02928">
    <property type="entry name" value="zf-C5HC2"/>
    <property type="match status" value="1"/>
</dbReference>
<dbReference type="InterPro" id="IPR001606">
    <property type="entry name" value="ARID_dom"/>
</dbReference>
<dbReference type="EnsemblPlants" id="Kaladp0824s0021.1.v1.1">
    <property type="protein sequence ID" value="Kaladp0824s0021.1.v1.1"/>
    <property type="gene ID" value="Kaladp0824s0021.v1.1"/>
</dbReference>
<feature type="compositionally biased region" description="Basic residues" evidence="8">
    <location>
        <begin position="222"/>
        <end position="238"/>
    </location>
</feature>
<dbReference type="GO" id="GO:0003677">
    <property type="term" value="F:DNA binding"/>
    <property type="evidence" value="ECO:0007669"/>
    <property type="project" value="InterPro"/>
</dbReference>
<dbReference type="GO" id="GO:0005634">
    <property type="term" value="C:nucleus"/>
    <property type="evidence" value="ECO:0007669"/>
    <property type="project" value="UniProtKB-SubCell"/>
</dbReference>